<keyword evidence="1" id="KW-0547">Nucleotide-binding</keyword>
<sequence>MSKKEVPVVVLLGPTGSGKSTFVKNVTREHVEIGAAGSAKPCTKECKTYTLSVGGDKCTIIDTPGFGDSPPDNIRALTEIARTLQSIRPHELTGAVYFHRITDGRLTGTLRMILEIFKKICGDGFFPRVAFVTTMWDIVGPVALSRYNNVNLELQERHFKLAEGVPNIFKCSNNEASCLAVLKYFTGPGRKPPLKQLLLLQELRPGVVSGGAVKKTSAGKEILRKAGGGGGGGCVIL</sequence>
<evidence type="ECO:0000256" key="1">
    <source>
        <dbReference type="ARBA" id="ARBA00022741"/>
    </source>
</evidence>
<evidence type="ECO:0000313" key="3">
    <source>
        <dbReference type="EMBL" id="KAK0619488.1"/>
    </source>
</evidence>
<evidence type="ECO:0000313" key="4">
    <source>
        <dbReference type="Proteomes" id="UP001175000"/>
    </source>
</evidence>
<accession>A0AA39WQ24</accession>
<gene>
    <name evidence="3" type="ORF">B0T14DRAFT_519382</name>
</gene>
<dbReference type="Proteomes" id="UP001175000">
    <property type="component" value="Unassembled WGS sequence"/>
</dbReference>
<comment type="caution">
    <text evidence="3">The sequence shown here is derived from an EMBL/GenBank/DDBJ whole genome shotgun (WGS) entry which is preliminary data.</text>
</comment>
<dbReference type="InterPro" id="IPR027417">
    <property type="entry name" value="P-loop_NTPase"/>
</dbReference>
<dbReference type="Gene3D" id="3.40.50.300">
    <property type="entry name" value="P-loop containing nucleotide triphosphate hydrolases"/>
    <property type="match status" value="1"/>
</dbReference>
<evidence type="ECO:0000259" key="2">
    <source>
        <dbReference type="Pfam" id="PF04548"/>
    </source>
</evidence>
<dbReference type="GO" id="GO:0016787">
    <property type="term" value="F:hydrolase activity"/>
    <property type="evidence" value="ECO:0007669"/>
    <property type="project" value="UniProtKB-KW"/>
</dbReference>
<reference evidence="3" key="1">
    <citation type="submission" date="2023-06" db="EMBL/GenBank/DDBJ databases">
        <title>Genome-scale phylogeny and comparative genomics of the fungal order Sordariales.</title>
        <authorList>
            <consortium name="Lawrence Berkeley National Laboratory"/>
            <person name="Hensen N."/>
            <person name="Bonometti L."/>
            <person name="Westerberg I."/>
            <person name="Brannstrom I.O."/>
            <person name="Guillou S."/>
            <person name="Cros-Aarteil S."/>
            <person name="Calhoun S."/>
            <person name="Haridas S."/>
            <person name="Kuo A."/>
            <person name="Mondo S."/>
            <person name="Pangilinan J."/>
            <person name="Riley R."/>
            <person name="Labutti K."/>
            <person name="Andreopoulos B."/>
            <person name="Lipzen A."/>
            <person name="Chen C."/>
            <person name="Yanf M."/>
            <person name="Daum C."/>
            <person name="Ng V."/>
            <person name="Clum A."/>
            <person name="Steindorff A."/>
            <person name="Ohm R."/>
            <person name="Martin F."/>
            <person name="Silar P."/>
            <person name="Natvig D."/>
            <person name="Lalanne C."/>
            <person name="Gautier V."/>
            <person name="Ament-Velasquez S.L."/>
            <person name="Kruys A."/>
            <person name="Hutchinson M.I."/>
            <person name="Powell A.J."/>
            <person name="Barry K."/>
            <person name="Miller A.N."/>
            <person name="Grigoriev I.V."/>
            <person name="Debuchy R."/>
            <person name="Gladieux P."/>
            <person name="Thoren M.H."/>
            <person name="Johannesson H."/>
        </authorList>
    </citation>
    <scope>NUCLEOTIDE SEQUENCE</scope>
    <source>
        <strain evidence="3">CBS 606.72</strain>
    </source>
</reference>
<dbReference type="AlphaFoldDB" id="A0AA39WQ24"/>
<dbReference type="SUPFAM" id="SSF52540">
    <property type="entry name" value="P-loop containing nucleoside triphosphate hydrolases"/>
    <property type="match status" value="1"/>
</dbReference>
<organism evidence="3 4">
    <name type="scientific">Immersiella caudata</name>
    <dbReference type="NCBI Taxonomy" id="314043"/>
    <lineage>
        <taxon>Eukaryota</taxon>
        <taxon>Fungi</taxon>
        <taxon>Dikarya</taxon>
        <taxon>Ascomycota</taxon>
        <taxon>Pezizomycotina</taxon>
        <taxon>Sordariomycetes</taxon>
        <taxon>Sordariomycetidae</taxon>
        <taxon>Sordariales</taxon>
        <taxon>Lasiosphaeriaceae</taxon>
        <taxon>Immersiella</taxon>
    </lineage>
</organism>
<keyword evidence="3" id="KW-0378">Hydrolase</keyword>
<name>A0AA39WQ24_9PEZI</name>
<dbReference type="Pfam" id="PF04548">
    <property type="entry name" value="AIG1"/>
    <property type="match status" value="1"/>
</dbReference>
<feature type="domain" description="AIG1-type G" evidence="2">
    <location>
        <begin position="9"/>
        <end position="143"/>
    </location>
</feature>
<dbReference type="EMBL" id="JAULSU010000004">
    <property type="protein sequence ID" value="KAK0619488.1"/>
    <property type="molecule type" value="Genomic_DNA"/>
</dbReference>
<dbReference type="InterPro" id="IPR006703">
    <property type="entry name" value="G_AIG1"/>
</dbReference>
<protein>
    <submittedName>
        <fullName evidence="3">P-loop containing nucleoside triphosphate hydrolase protein</fullName>
    </submittedName>
</protein>
<proteinExistence type="predicted"/>
<keyword evidence="4" id="KW-1185">Reference proteome</keyword>
<dbReference type="GO" id="GO:0005525">
    <property type="term" value="F:GTP binding"/>
    <property type="evidence" value="ECO:0007669"/>
    <property type="project" value="InterPro"/>
</dbReference>
<dbReference type="CDD" id="cd00882">
    <property type="entry name" value="Ras_like_GTPase"/>
    <property type="match status" value="1"/>
</dbReference>